<proteinExistence type="predicted"/>
<evidence type="ECO:0000313" key="2">
    <source>
        <dbReference type="Proteomes" id="UP000309128"/>
    </source>
</evidence>
<gene>
    <name evidence="1" type="ORF">ETD86_25260</name>
</gene>
<dbReference type="OrthoDB" id="3515863at2"/>
<evidence type="ECO:0000313" key="1">
    <source>
        <dbReference type="EMBL" id="TMR16440.1"/>
    </source>
</evidence>
<reference evidence="1 2" key="1">
    <citation type="submission" date="2019-05" db="EMBL/GenBank/DDBJ databases">
        <title>Draft genome sequence of Nonomuraea turkmeniaca DSM 43926.</title>
        <authorList>
            <person name="Saricaoglu S."/>
            <person name="Isik K."/>
        </authorList>
    </citation>
    <scope>NUCLEOTIDE SEQUENCE [LARGE SCALE GENOMIC DNA]</scope>
    <source>
        <strain evidence="1 2">DSM 43926</strain>
    </source>
</reference>
<sequence length="188" mass="20534">MLAPGPLQGAAPAVENGAQSALPPRLVWRLGASPAAARMADGWETWRFLPDKRLSRFYPTGIWTISATARAANGATVTEYASFQFRRETRLAEVRADQARGVVRVRGSLTRVDPRGVTDYGPFGKQRLEILWRGNAEGAWERVGETTTDAAGVFVSTISDRTGGQWRVRYAGTGHYAPDVSKSQEIAQ</sequence>
<accession>A0A5S4FDG1</accession>
<dbReference type="Proteomes" id="UP000309128">
    <property type="component" value="Unassembled WGS sequence"/>
</dbReference>
<comment type="caution">
    <text evidence="1">The sequence shown here is derived from an EMBL/GenBank/DDBJ whole genome shotgun (WGS) entry which is preliminary data.</text>
</comment>
<name>A0A5S4FDG1_9ACTN</name>
<dbReference type="EMBL" id="VCKY01000090">
    <property type="protein sequence ID" value="TMR16440.1"/>
    <property type="molecule type" value="Genomic_DNA"/>
</dbReference>
<organism evidence="1 2">
    <name type="scientific">Nonomuraea turkmeniaca</name>
    <dbReference type="NCBI Taxonomy" id="103838"/>
    <lineage>
        <taxon>Bacteria</taxon>
        <taxon>Bacillati</taxon>
        <taxon>Actinomycetota</taxon>
        <taxon>Actinomycetes</taxon>
        <taxon>Streptosporangiales</taxon>
        <taxon>Streptosporangiaceae</taxon>
        <taxon>Nonomuraea</taxon>
    </lineage>
</organism>
<protein>
    <submittedName>
        <fullName evidence="1">Uncharacterized protein</fullName>
    </submittedName>
</protein>
<keyword evidence="2" id="KW-1185">Reference proteome</keyword>
<dbReference type="AlphaFoldDB" id="A0A5S4FDG1"/>